<dbReference type="InterPro" id="IPR006164">
    <property type="entry name" value="DNA_bd_Ku70/Ku80"/>
</dbReference>
<comment type="subunit">
    <text evidence="3">Homodimer. Interacts with LigD.</text>
</comment>
<dbReference type="GO" id="GO:0003690">
    <property type="term" value="F:double-stranded DNA binding"/>
    <property type="evidence" value="ECO:0007669"/>
    <property type="project" value="UniProtKB-UniRule"/>
</dbReference>
<keyword evidence="7" id="KW-1185">Reference proteome</keyword>
<feature type="compositionally biased region" description="Low complexity" evidence="4">
    <location>
        <begin position="264"/>
        <end position="279"/>
    </location>
</feature>
<protein>
    <recommendedName>
        <fullName evidence="3">Non-homologous end joining protein Ku</fullName>
    </recommendedName>
</protein>
<dbReference type="Pfam" id="PF02735">
    <property type="entry name" value="Ku"/>
    <property type="match status" value="1"/>
</dbReference>
<accession>A0A2P2GC65</accession>
<dbReference type="SUPFAM" id="SSF100939">
    <property type="entry name" value="SPOC domain-like"/>
    <property type="match status" value="1"/>
</dbReference>
<dbReference type="InterPro" id="IPR009187">
    <property type="entry name" value="Prok_Ku"/>
</dbReference>
<dbReference type="GO" id="GO:0006303">
    <property type="term" value="P:double-strand break repair via nonhomologous end joining"/>
    <property type="evidence" value="ECO:0007669"/>
    <property type="project" value="UniProtKB-UniRule"/>
</dbReference>
<dbReference type="SMART" id="SM00559">
    <property type="entry name" value="Ku78"/>
    <property type="match status" value="1"/>
</dbReference>
<evidence type="ECO:0000256" key="1">
    <source>
        <dbReference type="ARBA" id="ARBA00023125"/>
    </source>
</evidence>
<dbReference type="Gene3D" id="2.40.290.10">
    <property type="match status" value="1"/>
</dbReference>
<keyword evidence="3" id="KW-0227">DNA damage</keyword>
<proteinExistence type="inferred from homology"/>
<dbReference type="EMBL" id="LAQS01000128">
    <property type="protein sequence ID" value="KKZ69016.1"/>
    <property type="molecule type" value="Genomic_DNA"/>
</dbReference>
<keyword evidence="2 3" id="KW-0233">DNA recombination</keyword>
<dbReference type="OrthoDB" id="9795084at2"/>
<evidence type="ECO:0000313" key="7">
    <source>
        <dbReference type="Proteomes" id="UP000265325"/>
    </source>
</evidence>
<evidence type="ECO:0000313" key="6">
    <source>
        <dbReference type="EMBL" id="KKZ69016.1"/>
    </source>
</evidence>
<comment type="caution">
    <text evidence="6">The sequence shown here is derived from an EMBL/GenBank/DDBJ whole genome shotgun (WGS) entry which is preliminary data.</text>
</comment>
<dbReference type="NCBIfam" id="TIGR02772">
    <property type="entry name" value="Ku_bact"/>
    <property type="match status" value="1"/>
</dbReference>
<dbReference type="Proteomes" id="UP000265325">
    <property type="component" value="Unassembled WGS sequence"/>
</dbReference>
<evidence type="ECO:0000259" key="5">
    <source>
        <dbReference type="SMART" id="SM00559"/>
    </source>
</evidence>
<dbReference type="AlphaFoldDB" id="A0A2P2GC65"/>
<dbReference type="InterPro" id="IPR016194">
    <property type="entry name" value="SPOC-like_C_dom_sf"/>
</dbReference>
<keyword evidence="3" id="KW-0234">DNA repair</keyword>
<dbReference type="HAMAP" id="MF_01875">
    <property type="entry name" value="Prokaryotic_Ku"/>
    <property type="match status" value="1"/>
</dbReference>
<feature type="compositionally biased region" description="Low complexity" evidence="4">
    <location>
        <begin position="290"/>
        <end position="375"/>
    </location>
</feature>
<feature type="domain" description="Ku" evidence="5">
    <location>
        <begin position="52"/>
        <end position="181"/>
    </location>
</feature>
<dbReference type="PANTHER" id="PTHR41251">
    <property type="entry name" value="NON-HOMOLOGOUS END JOINING PROTEIN KU"/>
    <property type="match status" value="1"/>
</dbReference>
<gene>
    <name evidence="3" type="primary">ku</name>
    <name evidence="6" type="ORF">VO63_36485</name>
</gene>
<evidence type="ECO:0000256" key="2">
    <source>
        <dbReference type="ARBA" id="ARBA00023172"/>
    </source>
</evidence>
<evidence type="ECO:0000256" key="3">
    <source>
        <dbReference type="HAMAP-Rule" id="MF_01875"/>
    </source>
</evidence>
<keyword evidence="1 3" id="KW-0238">DNA-binding</keyword>
<dbReference type="RefSeq" id="WP_046912471.1">
    <property type="nucleotide sequence ID" value="NZ_BAAAXG010000026.1"/>
</dbReference>
<organism evidence="6 7">
    <name type="scientific">Streptomyces showdoensis</name>
    <dbReference type="NCBI Taxonomy" id="68268"/>
    <lineage>
        <taxon>Bacteria</taxon>
        <taxon>Bacillati</taxon>
        <taxon>Actinomycetota</taxon>
        <taxon>Actinomycetes</taxon>
        <taxon>Kitasatosporales</taxon>
        <taxon>Streptomycetaceae</taxon>
        <taxon>Streptomyces</taxon>
    </lineage>
</organism>
<dbReference type="PANTHER" id="PTHR41251:SF1">
    <property type="entry name" value="NON-HOMOLOGOUS END JOINING PROTEIN KU"/>
    <property type="match status" value="1"/>
</dbReference>
<dbReference type="CDD" id="cd00789">
    <property type="entry name" value="KU_like"/>
    <property type="match status" value="1"/>
</dbReference>
<comment type="similarity">
    <text evidence="3">Belongs to the prokaryotic Ku family.</text>
</comment>
<sequence length="397" mass="40982">MRSIWNGAISFGLVSIPIKLVNATESRSVSFRQIHTEDGGRIRYRKVCELDGEEVSPAEIGKAYEDADGSMIPITDEDLAALPLPTAKTIEIVAFVPAGEIDPLQMDAAYYLSANGVPAAKPYTLLREALKRSDKVAVAKYALRGRERLGMLRVVDDVIAMHGLLWPDEIRAPEGVAPETPVTVREAELDLADALMATLGEVDITGLHDDYREAVEEMIAAKAEGGAGLAPAEPEAAGGGQVIDLMAALESSVRAAKEARGEPAAEAATEAATEAVAEVTELKPRKKAARAPASPKETGAKKSTARTAAKRTAAAPARKSTAKTARTARTAGAAGAASGGAAAKSTAKGAAKSTAKGAVKSTAKTAAKTAASGAATKKRTAKAAQPAKKAAPRKRSA</sequence>
<evidence type="ECO:0000256" key="4">
    <source>
        <dbReference type="SAM" id="MobiDB-lite"/>
    </source>
</evidence>
<dbReference type="GO" id="GO:0006310">
    <property type="term" value="P:DNA recombination"/>
    <property type="evidence" value="ECO:0007669"/>
    <property type="project" value="UniProtKB-KW"/>
</dbReference>
<feature type="region of interest" description="Disordered" evidence="4">
    <location>
        <begin position="260"/>
        <end position="397"/>
    </location>
</feature>
<comment type="function">
    <text evidence="3">With LigD forms a non-homologous end joining (NHEJ) DNA repair enzyme, which repairs dsDNA breaks with reduced fidelity. Binds linear dsDNA with 5'- and 3'- overhangs but not closed circular dsDNA nor ssDNA. Recruits and stimulates the ligase activity of LigD.</text>
</comment>
<reference evidence="6 7" key="1">
    <citation type="submission" date="2015-05" db="EMBL/GenBank/DDBJ databases">
        <title>Draft Genome assembly of Streptomyces showdoensis.</title>
        <authorList>
            <person name="Thapa K.K."/>
            <person name="Metsa-Ketela M."/>
        </authorList>
    </citation>
    <scope>NUCLEOTIDE SEQUENCE [LARGE SCALE GENOMIC DNA]</scope>
    <source>
        <strain evidence="6 7">ATCC 15227</strain>
    </source>
</reference>
<dbReference type="FunFam" id="2.40.290.10:FF:000004">
    <property type="entry name" value="Non-homologous end joining protein Ku"/>
    <property type="match status" value="1"/>
</dbReference>
<name>A0A2P2GC65_STREW</name>